<dbReference type="SUPFAM" id="SSF51717">
    <property type="entry name" value="Dihydropteroate synthetase-like"/>
    <property type="match status" value="1"/>
</dbReference>
<dbReference type="InterPro" id="IPR045031">
    <property type="entry name" value="DHP_synth-like"/>
</dbReference>
<dbReference type="InterPro" id="IPR000489">
    <property type="entry name" value="Pterin-binding_dom"/>
</dbReference>
<keyword evidence="6" id="KW-0479">Metal-binding</keyword>
<dbReference type="PROSITE" id="PS50972">
    <property type="entry name" value="PTERIN_BINDING"/>
    <property type="match status" value="1"/>
</dbReference>
<dbReference type="PANTHER" id="PTHR20941">
    <property type="entry name" value="FOLATE SYNTHESIS PROTEINS"/>
    <property type="match status" value="1"/>
</dbReference>
<sequence>MAVLNVTPDSFSDGGRYADPAAAIARARELAAAGADILDLGGESTRPGSEAVAPEEQWRRLEPVVRALAAPDGPTLSIDTRDAQVADWGLTAGAHIVNDVSALGDPAMTAVVARHRAGLVLMHMQGVPGTMQQKPSYEDVVREVAAFLGERSDRAIAAGVPREAIALDPGIGFGKAIEHNMQLVARLDELARLGFPVVIGASRKSFIGRMTGAEVHDRLPGSIAMASIAIFQGARIVRAHDVAETLQAVRIAEAVRSARR</sequence>
<dbReference type="PANTHER" id="PTHR20941:SF1">
    <property type="entry name" value="FOLIC ACID SYNTHESIS PROTEIN FOL1"/>
    <property type="match status" value="1"/>
</dbReference>
<evidence type="ECO:0000256" key="5">
    <source>
        <dbReference type="ARBA" id="ARBA00022679"/>
    </source>
</evidence>
<dbReference type="InterPro" id="IPR006390">
    <property type="entry name" value="DHP_synth_dom"/>
</dbReference>
<dbReference type="PROSITE" id="PS00793">
    <property type="entry name" value="DHPS_2"/>
    <property type="match status" value="1"/>
</dbReference>
<keyword evidence="5 10" id="KW-0808">Transferase</keyword>
<evidence type="ECO:0000256" key="8">
    <source>
        <dbReference type="ARBA" id="ARBA00022909"/>
    </source>
</evidence>
<dbReference type="InterPro" id="IPR011005">
    <property type="entry name" value="Dihydropteroate_synth-like_sf"/>
</dbReference>
<dbReference type="CDD" id="cd00739">
    <property type="entry name" value="DHPS"/>
    <property type="match status" value="1"/>
</dbReference>
<name>A0A849SNY5_UNCEI</name>
<evidence type="ECO:0000313" key="10">
    <source>
        <dbReference type="EMBL" id="NOT34577.1"/>
    </source>
</evidence>
<dbReference type="EC" id="2.5.1.15" evidence="4"/>
<keyword evidence="8" id="KW-0289">Folate biosynthesis</keyword>
<evidence type="ECO:0000259" key="9">
    <source>
        <dbReference type="PROSITE" id="PS50972"/>
    </source>
</evidence>
<dbReference type="AlphaFoldDB" id="A0A849SNY5"/>
<dbReference type="Gene3D" id="3.20.20.20">
    <property type="entry name" value="Dihydropteroate synthase-like"/>
    <property type="match status" value="1"/>
</dbReference>
<evidence type="ECO:0000256" key="2">
    <source>
        <dbReference type="ARBA" id="ARBA00001946"/>
    </source>
</evidence>
<evidence type="ECO:0000256" key="6">
    <source>
        <dbReference type="ARBA" id="ARBA00022723"/>
    </source>
</evidence>
<dbReference type="Proteomes" id="UP000580839">
    <property type="component" value="Unassembled WGS sequence"/>
</dbReference>
<comment type="catalytic activity">
    <reaction evidence="1">
        <text>(7,8-dihydropterin-6-yl)methyl diphosphate + 4-aminobenzoate = 7,8-dihydropteroate + diphosphate</text>
        <dbReference type="Rhea" id="RHEA:19949"/>
        <dbReference type="ChEBI" id="CHEBI:17836"/>
        <dbReference type="ChEBI" id="CHEBI:17839"/>
        <dbReference type="ChEBI" id="CHEBI:33019"/>
        <dbReference type="ChEBI" id="CHEBI:72950"/>
        <dbReference type="EC" id="2.5.1.15"/>
    </reaction>
</comment>
<comment type="pathway">
    <text evidence="3">Cofactor biosynthesis; tetrahydrofolate biosynthesis; 7,8-dihydrofolate from 2-amino-4-hydroxy-6-hydroxymethyl-7,8-dihydropteridine diphosphate and 4-aminobenzoate: step 1/2.</text>
</comment>
<proteinExistence type="predicted"/>
<evidence type="ECO:0000256" key="7">
    <source>
        <dbReference type="ARBA" id="ARBA00022842"/>
    </source>
</evidence>
<dbReference type="GO" id="GO:0046872">
    <property type="term" value="F:metal ion binding"/>
    <property type="evidence" value="ECO:0007669"/>
    <property type="project" value="UniProtKB-KW"/>
</dbReference>
<feature type="domain" description="Pterin-binding" evidence="9">
    <location>
        <begin position="1"/>
        <end position="250"/>
    </location>
</feature>
<gene>
    <name evidence="10" type="primary">folP</name>
    <name evidence="10" type="ORF">HOP12_10450</name>
</gene>
<evidence type="ECO:0000313" key="11">
    <source>
        <dbReference type="Proteomes" id="UP000580839"/>
    </source>
</evidence>
<organism evidence="10 11">
    <name type="scientific">Eiseniibacteriota bacterium</name>
    <dbReference type="NCBI Taxonomy" id="2212470"/>
    <lineage>
        <taxon>Bacteria</taxon>
        <taxon>Candidatus Eiseniibacteriota</taxon>
    </lineage>
</organism>
<dbReference type="EMBL" id="JABFRW010000132">
    <property type="protein sequence ID" value="NOT34577.1"/>
    <property type="molecule type" value="Genomic_DNA"/>
</dbReference>
<accession>A0A849SNY5</accession>
<comment type="caution">
    <text evidence="10">The sequence shown here is derived from an EMBL/GenBank/DDBJ whole genome shotgun (WGS) entry which is preliminary data.</text>
</comment>
<comment type="cofactor">
    <cofactor evidence="2">
        <name>Mg(2+)</name>
        <dbReference type="ChEBI" id="CHEBI:18420"/>
    </cofactor>
</comment>
<dbReference type="GO" id="GO:0046654">
    <property type="term" value="P:tetrahydrofolate biosynthetic process"/>
    <property type="evidence" value="ECO:0007669"/>
    <property type="project" value="TreeGrafter"/>
</dbReference>
<dbReference type="GO" id="GO:0005829">
    <property type="term" value="C:cytosol"/>
    <property type="evidence" value="ECO:0007669"/>
    <property type="project" value="TreeGrafter"/>
</dbReference>
<reference evidence="10 11" key="1">
    <citation type="submission" date="2020-04" db="EMBL/GenBank/DDBJ databases">
        <title>Metagenomic profiling of ammonia- and methane-oxidizing microorganisms in a Dutch drinking water treatment plant.</title>
        <authorList>
            <person name="Poghosyan L."/>
            <person name="Leucker S."/>
        </authorList>
    </citation>
    <scope>NUCLEOTIDE SEQUENCE [LARGE SCALE GENOMIC DNA]</scope>
    <source>
        <strain evidence="10">S-RSF-IL-03</strain>
    </source>
</reference>
<protein>
    <recommendedName>
        <fullName evidence="4">dihydropteroate synthase</fullName>
        <ecNumber evidence="4">2.5.1.15</ecNumber>
    </recommendedName>
</protein>
<evidence type="ECO:0000256" key="1">
    <source>
        <dbReference type="ARBA" id="ARBA00000012"/>
    </source>
</evidence>
<evidence type="ECO:0000256" key="4">
    <source>
        <dbReference type="ARBA" id="ARBA00012458"/>
    </source>
</evidence>
<dbReference type="GO" id="GO:0004156">
    <property type="term" value="F:dihydropteroate synthase activity"/>
    <property type="evidence" value="ECO:0007669"/>
    <property type="project" value="UniProtKB-EC"/>
</dbReference>
<dbReference type="GO" id="GO:0046656">
    <property type="term" value="P:folic acid biosynthetic process"/>
    <property type="evidence" value="ECO:0007669"/>
    <property type="project" value="UniProtKB-KW"/>
</dbReference>
<keyword evidence="7" id="KW-0460">Magnesium</keyword>
<dbReference type="NCBIfam" id="TIGR01496">
    <property type="entry name" value="DHPS"/>
    <property type="match status" value="1"/>
</dbReference>
<evidence type="ECO:0000256" key="3">
    <source>
        <dbReference type="ARBA" id="ARBA00004763"/>
    </source>
</evidence>
<dbReference type="Pfam" id="PF00809">
    <property type="entry name" value="Pterin_bind"/>
    <property type="match status" value="1"/>
</dbReference>